<dbReference type="Pfam" id="PF12732">
    <property type="entry name" value="YtxH"/>
    <property type="match status" value="1"/>
</dbReference>
<keyword evidence="2" id="KW-0472">Membrane</keyword>
<evidence type="ECO:0000313" key="4">
    <source>
        <dbReference type="Proteomes" id="UP001501166"/>
    </source>
</evidence>
<gene>
    <name evidence="3" type="ORF">GCM10008932_02130</name>
</gene>
<protein>
    <submittedName>
        <fullName evidence="3">YtxH domain-containing protein</fullName>
    </submittedName>
</protein>
<reference evidence="4" key="1">
    <citation type="journal article" date="2019" name="Int. J. Syst. Evol. Microbiol.">
        <title>The Global Catalogue of Microorganisms (GCM) 10K type strain sequencing project: providing services to taxonomists for standard genome sequencing and annotation.</title>
        <authorList>
            <consortium name="The Broad Institute Genomics Platform"/>
            <consortium name="The Broad Institute Genome Sequencing Center for Infectious Disease"/>
            <person name="Wu L."/>
            <person name="Ma J."/>
        </authorList>
    </citation>
    <scope>NUCLEOTIDE SEQUENCE [LARGE SCALE GENOMIC DNA]</scope>
    <source>
        <strain evidence="4">JCM 12662</strain>
    </source>
</reference>
<feature type="compositionally biased region" description="Basic and acidic residues" evidence="1">
    <location>
        <begin position="160"/>
        <end position="186"/>
    </location>
</feature>
<feature type="transmembrane region" description="Helical" evidence="2">
    <location>
        <begin position="12"/>
        <end position="29"/>
    </location>
</feature>
<feature type="compositionally biased region" description="Polar residues" evidence="1">
    <location>
        <begin position="204"/>
        <end position="215"/>
    </location>
</feature>
<evidence type="ECO:0000256" key="1">
    <source>
        <dbReference type="SAM" id="MobiDB-lite"/>
    </source>
</evidence>
<proteinExistence type="predicted"/>
<dbReference type="RefSeq" id="WP_343753119.1">
    <property type="nucleotide sequence ID" value="NZ_BAAACW010000017.1"/>
</dbReference>
<dbReference type="InterPro" id="IPR024623">
    <property type="entry name" value="YtxH"/>
</dbReference>
<feature type="compositionally biased region" description="Basic and acidic residues" evidence="1">
    <location>
        <begin position="96"/>
        <end position="150"/>
    </location>
</feature>
<dbReference type="PANTHER" id="PTHR35792:SF1">
    <property type="entry name" value="SLL0268 PROTEIN"/>
    <property type="match status" value="1"/>
</dbReference>
<accession>A0ABP3GVC1</accession>
<name>A0ABP3GVC1_9LACT</name>
<comment type="caution">
    <text evidence="3">The sequence shown here is derived from an EMBL/GenBank/DDBJ whole genome shotgun (WGS) entry which is preliminary data.</text>
</comment>
<dbReference type="EMBL" id="BAAACW010000017">
    <property type="protein sequence ID" value="GAA0352706.1"/>
    <property type="molecule type" value="Genomic_DNA"/>
</dbReference>
<evidence type="ECO:0000313" key="3">
    <source>
        <dbReference type="EMBL" id="GAA0352706.1"/>
    </source>
</evidence>
<keyword evidence="4" id="KW-1185">Reference proteome</keyword>
<feature type="region of interest" description="Disordered" evidence="1">
    <location>
        <begin position="83"/>
        <end position="224"/>
    </location>
</feature>
<organism evidence="3 4">
    <name type="scientific">Alkalibacterium iburiense</name>
    <dbReference type="NCBI Taxonomy" id="290589"/>
    <lineage>
        <taxon>Bacteria</taxon>
        <taxon>Bacillati</taxon>
        <taxon>Bacillota</taxon>
        <taxon>Bacilli</taxon>
        <taxon>Lactobacillales</taxon>
        <taxon>Carnobacteriaceae</taxon>
        <taxon>Alkalibacterium</taxon>
    </lineage>
</organism>
<dbReference type="InterPro" id="IPR052928">
    <property type="entry name" value="Desiccation-related_membrane"/>
</dbReference>
<keyword evidence="2" id="KW-1133">Transmembrane helix</keyword>
<dbReference type="PANTHER" id="PTHR35792">
    <property type="entry name" value="GENERAL STRESS PROTEIN"/>
    <property type="match status" value="1"/>
</dbReference>
<sequence>MKKQFDTESFVLGTFVGAAVAGISALLFAPKSGKDMRHEIGTQADKAKDQARDYVQLAKDKGLELKDTANKAGSEYLENASATYEQLTNQAGSDMDESKKNLDQIKKEARETAENMKETLKEGTERGMEITKETGKEMKDTVEDGKKEASHSSSDSSSQSKEDGPLDVTDTREAKEPEKEDAREDSDFGPNKGSMNSKDKEDSLQANKPGQTSRTKGVDYDSDN</sequence>
<feature type="compositionally biased region" description="Polar residues" evidence="1">
    <location>
        <begin position="83"/>
        <end position="92"/>
    </location>
</feature>
<dbReference type="Proteomes" id="UP001501166">
    <property type="component" value="Unassembled WGS sequence"/>
</dbReference>
<evidence type="ECO:0000256" key="2">
    <source>
        <dbReference type="SAM" id="Phobius"/>
    </source>
</evidence>
<keyword evidence="2" id="KW-0812">Transmembrane</keyword>